<dbReference type="CDD" id="cd01575">
    <property type="entry name" value="PBP1_GntR"/>
    <property type="match status" value="1"/>
</dbReference>
<feature type="domain" description="HTH lacI-type" evidence="4">
    <location>
        <begin position="44"/>
        <end position="98"/>
    </location>
</feature>
<dbReference type="PATRIC" id="fig|176299.10.peg.4915"/>
<dbReference type="SUPFAM" id="SSF53822">
    <property type="entry name" value="Periplasmic binding protein-like I"/>
    <property type="match status" value="1"/>
</dbReference>
<dbReference type="SUPFAM" id="SSF47413">
    <property type="entry name" value="lambda repressor-like DNA-binding domains"/>
    <property type="match status" value="1"/>
</dbReference>
<organism evidence="5 6">
    <name type="scientific">Agrobacterium fabrum (strain C58 / ATCC 33970)</name>
    <name type="common">Agrobacterium tumefaciens (strain C58)</name>
    <dbReference type="NCBI Taxonomy" id="176299"/>
    <lineage>
        <taxon>Bacteria</taxon>
        <taxon>Pseudomonadati</taxon>
        <taxon>Pseudomonadota</taxon>
        <taxon>Alphaproteobacteria</taxon>
        <taxon>Hyphomicrobiales</taxon>
        <taxon>Rhizobiaceae</taxon>
        <taxon>Rhizobium/Agrobacterium group</taxon>
        <taxon>Agrobacterium</taxon>
        <taxon>Agrobacterium tumefaciens complex</taxon>
    </lineage>
</organism>
<accession>Q7D3K0</accession>
<dbReference type="BioCyc" id="AGRO:ATU5239-MONOMER"/>
<dbReference type="CDD" id="cd01392">
    <property type="entry name" value="HTH_LacI"/>
    <property type="match status" value="1"/>
</dbReference>
<keyword evidence="5" id="KW-0614">Plasmid</keyword>
<dbReference type="InterPro" id="IPR028082">
    <property type="entry name" value="Peripla_BP_I"/>
</dbReference>
<dbReference type="EMBL" id="AE007872">
    <property type="protein sequence ID" value="AAK90610.2"/>
    <property type="molecule type" value="Genomic_DNA"/>
</dbReference>
<evidence type="ECO:0000256" key="3">
    <source>
        <dbReference type="ARBA" id="ARBA00023163"/>
    </source>
</evidence>
<dbReference type="PhylomeDB" id="Q7D3K0"/>
<dbReference type="eggNOG" id="COG1609">
    <property type="taxonomic scope" value="Bacteria"/>
</dbReference>
<dbReference type="Pfam" id="PF13377">
    <property type="entry name" value="Peripla_BP_3"/>
    <property type="match status" value="1"/>
</dbReference>
<evidence type="ECO:0000256" key="2">
    <source>
        <dbReference type="ARBA" id="ARBA00023125"/>
    </source>
</evidence>
<evidence type="ECO:0000256" key="1">
    <source>
        <dbReference type="ARBA" id="ARBA00023015"/>
    </source>
</evidence>
<dbReference type="RefSeq" id="WP_010974498.1">
    <property type="nucleotide sequence ID" value="NC_003064.2"/>
</dbReference>
<dbReference type="OrthoDB" id="7170131at2"/>
<dbReference type="PANTHER" id="PTHR30146:SF33">
    <property type="entry name" value="TRANSCRIPTIONAL REGULATOR"/>
    <property type="match status" value="1"/>
</dbReference>
<dbReference type="EnsemblBacteria" id="AAK90610">
    <property type="protein sequence ID" value="AAK90610"/>
    <property type="gene ID" value="Atu5239"/>
</dbReference>
<name>Q7D3K0_AGRFC</name>
<dbReference type="InterPro" id="IPR000843">
    <property type="entry name" value="HTH_LacI"/>
</dbReference>
<evidence type="ECO:0000259" key="4">
    <source>
        <dbReference type="PROSITE" id="PS50932"/>
    </source>
</evidence>
<keyword evidence="3" id="KW-0804">Transcription</keyword>
<protein>
    <submittedName>
        <fullName evidence="5">Transcriptional regulator, LacI family</fullName>
    </submittedName>
</protein>
<sequence length="369" mass="39501">MRMAKAAENETGGIIYDEVVRIPARSPRAAATALLEDNAPLETASIGDVARLAGVAPITVSRALRNPEKVSAEKRARIEAAVERTGYRVNPFASALKSGRSNVVMAFASNMFSEQFALALHACANVLEEAGYLFLVGQTSYSYDRETAAIRSLQALKPAAVMFTGVIELEQNRETLRNLGIPIMETWAFPRDPIDMLVGFSNTEAGRLAAEALADGGYKKVGFIGRRGGRGALRLKGFRDSCRDLGLEFVGEFLSDEVAGPSDGRRCLSTLLESGASVDAVFCANDLLALGTLMEARRRKLSIPKDFGVIGFGESDIAAEIPPGLTTVGIDSAQLGKIVGEMLLNRLSKGEIAAPIRRVDLLVTHRGSV</sequence>
<dbReference type="GeneID" id="1137012"/>
<dbReference type="InterPro" id="IPR010982">
    <property type="entry name" value="Lambda_DNA-bd_dom_sf"/>
</dbReference>
<dbReference type="PANTHER" id="PTHR30146">
    <property type="entry name" value="LACI-RELATED TRANSCRIPTIONAL REPRESSOR"/>
    <property type="match status" value="1"/>
</dbReference>
<proteinExistence type="predicted"/>
<evidence type="ECO:0000313" key="5">
    <source>
        <dbReference type="EMBL" id="AAK90610.2"/>
    </source>
</evidence>
<geneLocation type="plasmid" evidence="5 6">
    <name>At</name>
</geneLocation>
<dbReference type="GO" id="GO:0000976">
    <property type="term" value="F:transcription cis-regulatory region binding"/>
    <property type="evidence" value="ECO:0007669"/>
    <property type="project" value="TreeGrafter"/>
</dbReference>
<dbReference type="GO" id="GO:0003700">
    <property type="term" value="F:DNA-binding transcription factor activity"/>
    <property type="evidence" value="ECO:0007669"/>
    <property type="project" value="TreeGrafter"/>
</dbReference>
<dbReference type="SMART" id="SM00354">
    <property type="entry name" value="HTH_LACI"/>
    <property type="match status" value="1"/>
</dbReference>
<evidence type="ECO:0000313" key="6">
    <source>
        <dbReference type="Proteomes" id="UP000000813"/>
    </source>
</evidence>
<dbReference type="InterPro" id="IPR046335">
    <property type="entry name" value="LacI/GalR-like_sensor"/>
</dbReference>
<dbReference type="Proteomes" id="UP000000813">
    <property type="component" value="Plasmid At"/>
</dbReference>
<reference evidence="5 6" key="2">
    <citation type="journal article" date="2001" name="Science">
        <title>Genome sequence of the plant pathogen and biotechnology agent Agrobacterium tumefaciens C58.</title>
        <authorList>
            <person name="Goodner B."/>
            <person name="Hinkle G."/>
            <person name="Gattung S."/>
            <person name="Miller N."/>
            <person name="Blanchard M."/>
            <person name="Qurollo B."/>
            <person name="Goldman B.S."/>
            <person name="Cao Y."/>
            <person name="Askenazi M."/>
            <person name="Halling C."/>
            <person name="Mullin L."/>
            <person name="Houmiel K."/>
            <person name="Gordon J."/>
            <person name="Vaudin M."/>
            <person name="Iartchouk O."/>
            <person name="Epp A."/>
            <person name="Liu F."/>
            <person name="Wollam C."/>
            <person name="Allinger M."/>
            <person name="Doughty D."/>
            <person name="Scott C."/>
            <person name="Lappas C."/>
            <person name="Markelz B."/>
            <person name="Flanagan C."/>
            <person name="Crowell C."/>
            <person name="Gurson J."/>
            <person name="Lomo C."/>
            <person name="Sear C."/>
            <person name="Strub G."/>
            <person name="Cielo C."/>
            <person name="Slater S."/>
        </authorList>
    </citation>
    <scope>NUCLEOTIDE SEQUENCE [LARGE SCALE GENOMIC DNA]</scope>
    <source>
        <strain evidence="6">C58 / ATCC 33970</strain>
    </source>
</reference>
<dbReference type="Pfam" id="PF00356">
    <property type="entry name" value="LacI"/>
    <property type="match status" value="1"/>
</dbReference>
<dbReference type="KEGG" id="atu:Atu5239"/>
<keyword evidence="1" id="KW-0805">Transcription regulation</keyword>
<keyword evidence="2" id="KW-0238">DNA-binding</keyword>
<dbReference type="PROSITE" id="PS50932">
    <property type="entry name" value="HTH_LACI_2"/>
    <property type="match status" value="1"/>
</dbReference>
<dbReference type="Gene3D" id="3.40.50.2300">
    <property type="match status" value="2"/>
</dbReference>
<keyword evidence="6" id="KW-1185">Reference proteome</keyword>
<reference evidence="5 6" key="1">
    <citation type="journal article" date="2001" name="Science">
        <title>The genome of the natural genetic engineer Agrobacterium tumefaciens C58.</title>
        <authorList>
            <person name="Wood D.W."/>
            <person name="Setubal J.C."/>
            <person name="Kaul R."/>
            <person name="Monks D.E."/>
            <person name="Kitajima J.P."/>
            <person name="Okura V.K."/>
            <person name="Zhou Y."/>
            <person name="Chen L."/>
            <person name="Wood G.E."/>
            <person name="Almeida N.F.Jr."/>
            <person name="Woo L."/>
            <person name="Chen Y."/>
            <person name="Paulsen I.T."/>
            <person name="Eisen J.A."/>
            <person name="Karp P.D."/>
            <person name="Bovee D.Sr."/>
            <person name="Chapman P."/>
            <person name="Clendenning J."/>
            <person name="Deatherage G."/>
            <person name="Gillet W."/>
            <person name="Grant C."/>
            <person name="Kutyavin T."/>
            <person name="Levy R."/>
            <person name="Li M.J."/>
            <person name="McClelland E."/>
            <person name="Palmieri A."/>
            <person name="Raymond C."/>
            <person name="Rouse G."/>
            <person name="Saenphimmachak C."/>
            <person name="Wu Z."/>
            <person name="Romero P."/>
            <person name="Gordon D."/>
            <person name="Zhang S."/>
            <person name="Yoo H."/>
            <person name="Tao Y."/>
            <person name="Biddle P."/>
            <person name="Jung M."/>
            <person name="Krespan W."/>
            <person name="Perry M."/>
            <person name="Gordon-Kamm B."/>
            <person name="Liao L."/>
            <person name="Kim S."/>
            <person name="Hendrick C."/>
            <person name="Zhao Z.Y."/>
            <person name="Dolan M."/>
            <person name="Chumley F."/>
            <person name="Tingey S.V."/>
            <person name="Tomb J.F."/>
            <person name="Gordon M.P."/>
            <person name="Olson M.V."/>
            <person name="Nester E.W."/>
        </authorList>
    </citation>
    <scope>NUCLEOTIDE SEQUENCE [LARGE SCALE GENOMIC DNA]</scope>
    <source>
        <strain evidence="6">C58 / ATCC 33970</strain>
    </source>
</reference>
<dbReference type="HOGENOM" id="CLU_037628_6_3_5"/>
<dbReference type="Gene3D" id="1.10.260.40">
    <property type="entry name" value="lambda repressor-like DNA-binding domains"/>
    <property type="match status" value="1"/>
</dbReference>
<gene>
    <name evidence="5" type="ordered locus">Atu5239</name>
</gene>
<dbReference type="AlphaFoldDB" id="Q7D3K0"/>